<accession>A0ABX5LJP1</accession>
<dbReference type="Gene3D" id="3.30.1240.10">
    <property type="match status" value="1"/>
</dbReference>
<name>A0ABX5LJP1_9MICO</name>
<reference evidence="1 2" key="1">
    <citation type="submission" date="2018-03" db="EMBL/GenBank/DDBJ databases">
        <title>Genomic Encyclopedia of Type Strains, Phase III (KMG-III): the genomes of soil and plant-associated and newly described type strains.</title>
        <authorList>
            <person name="Whitman W."/>
        </authorList>
    </citation>
    <scope>NUCLEOTIDE SEQUENCE [LARGE SCALE GENOMIC DNA]</scope>
    <source>
        <strain evidence="1 2">VKM Ac-1602</strain>
    </source>
</reference>
<dbReference type="InterPro" id="IPR036412">
    <property type="entry name" value="HAD-like_sf"/>
</dbReference>
<sequence>MGPHGRMGTMTATLPPLGLLLDVDGPIASPVTRTISIPAIADDLVALANAGIPIVFNTGRSDAFLRERVLPALLERGVSADARIVCICEKGAVWFTVDYRGTSEPIVDESLAIPEPVVRDLERMIRSDYDDLVFFDETKRAMVSAEQLVDLANEDYLERQLVFDADALQIMTAAGLGVERRGIRYPNEEGMVTFRIDPTVISTDIESNRVGKDLGAQRAVELLGATGAIPQRWRTVGDSRTDYAMADWLFEHAYDVAHVDVRPAEGVPEKPYPVLVVDGAVNDTAGAAALRRWTELVADETTPEVGDGISLHSRD</sequence>
<proteinExistence type="predicted"/>
<organism evidence="1 2">
    <name type="scientific">Rathayibacter iranicus NCPPB 2253 = VKM Ac-1602</name>
    <dbReference type="NCBI Taxonomy" id="1328868"/>
    <lineage>
        <taxon>Bacteria</taxon>
        <taxon>Bacillati</taxon>
        <taxon>Actinomycetota</taxon>
        <taxon>Actinomycetes</taxon>
        <taxon>Micrococcales</taxon>
        <taxon>Microbacteriaceae</taxon>
        <taxon>Rathayibacter</taxon>
    </lineage>
</organism>
<comment type="caution">
    <text evidence="1">The sequence shown here is derived from an EMBL/GenBank/DDBJ whole genome shotgun (WGS) entry which is preliminary data.</text>
</comment>
<dbReference type="SUPFAM" id="SSF56784">
    <property type="entry name" value="HAD-like"/>
    <property type="match status" value="1"/>
</dbReference>
<gene>
    <name evidence="1" type="ORF">B0H03_101307</name>
</gene>
<keyword evidence="2" id="KW-1185">Reference proteome</keyword>
<protein>
    <submittedName>
        <fullName evidence="1">Hydroxymethylpyrimidine pyrophosphatase-like HAD family hydrolase</fullName>
    </submittedName>
</protein>
<dbReference type="Proteomes" id="UP000245674">
    <property type="component" value="Unassembled WGS sequence"/>
</dbReference>
<evidence type="ECO:0000313" key="2">
    <source>
        <dbReference type="Proteomes" id="UP000245674"/>
    </source>
</evidence>
<evidence type="ECO:0000313" key="1">
    <source>
        <dbReference type="EMBL" id="PWJ66851.1"/>
    </source>
</evidence>
<dbReference type="EMBL" id="QGDV01000001">
    <property type="protein sequence ID" value="PWJ66851.1"/>
    <property type="molecule type" value="Genomic_DNA"/>
</dbReference>
<dbReference type="InterPro" id="IPR023214">
    <property type="entry name" value="HAD_sf"/>
</dbReference>
<dbReference type="Gene3D" id="3.40.50.1000">
    <property type="entry name" value="HAD superfamily/HAD-like"/>
    <property type="match status" value="1"/>
</dbReference>